<name>A0ABM1TNQ8_LIMPO</name>
<gene>
    <name evidence="2" type="primary">LOC111089391</name>
</gene>
<proteinExistence type="predicted"/>
<keyword evidence="1" id="KW-1185">Reference proteome</keyword>
<dbReference type="GeneID" id="111089391"/>
<sequence>MKNNIAQLIIGLICLPVLVHILVRKFQVVCQDKIIATECTKTVQVFIEKEEKQEIRNLLKLSNDLDVTTGLPEVTEETLDSTVNNDCSEESGFPINHSSSSDDIYQEAQTIQSDEQVCTPHQIQTIQSDEQVCTPHQIQTTQSDEQVCTPHQIQTIQSDEQVCTPHQIQTIQSDEQVCTPHQIQTIQSDEQVCTPDQIRDV</sequence>
<dbReference type="RefSeq" id="XP_022257514.1">
    <property type="nucleotide sequence ID" value="XM_022401806.1"/>
</dbReference>
<protein>
    <submittedName>
        <fullName evidence="2">Uncharacterized protein LOC111089391</fullName>
    </submittedName>
</protein>
<evidence type="ECO:0000313" key="1">
    <source>
        <dbReference type="Proteomes" id="UP000694941"/>
    </source>
</evidence>
<reference evidence="2" key="1">
    <citation type="submission" date="2025-08" db="UniProtKB">
        <authorList>
            <consortium name="RefSeq"/>
        </authorList>
    </citation>
    <scope>IDENTIFICATION</scope>
    <source>
        <tissue evidence="2">Muscle</tissue>
    </source>
</reference>
<accession>A0ABM1TNQ8</accession>
<evidence type="ECO:0000313" key="2">
    <source>
        <dbReference type="RefSeq" id="XP_022257514.1"/>
    </source>
</evidence>
<dbReference type="Proteomes" id="UP000694941">
    <property type="component" value="Unplaced"/>
</dbReference>
<organism evidence="1 2">
    <name type="scientific">Limulus polyphemus</name>
    <name type="common">Atlantic horseshoe crab</name>
    <dbReference type="NCBI Taxonomy" id="6850"/>
    <lineage>
        <taxon>Eukaryota</taxon>
        <taxon>Metazoa</taxon>
        <taxon>Ecdysozoa</taxon>
        <taxon>Arthropoda</taxon>
        <taxon>Chelicerata</taxon>
        <taxon>Merostomata</taxon>
        <taxon>Xiphosura</taxon>
        <taxon>Limulidae</taxon>
        <taxon>Limulus</taxon>
    </lineage>
</organism>